<evidence type="ECO:0000313" key="2">
    <source>
        <dbReference type="EMBL" id="MFC4674035.1"/>
    </source>
</evidence>
<feature type="compositionally biased region" description="Basic and acidic residues" evidence="1">
    <location>
        <begin position="176"/>
        <end position="191"/>
    </location>
</feature>
<dbReference type="Pfam" id="PF02620">
    <property type="entry name" value="YceD"/>
    <property type="match status" value="1"/>
</dbReference>
<dbReference type="InterPro" id="IPR003772">
    <property type="entry name" value="YceD"/>
</dbReference>
<evidence type="ECO:0000313" key="3">
    <source>
        <dbReference type="Proteomes" id="UP001596023"/>
    </source>
</evidence>
<dbReference type="EMBL" id="JBHSGN010000064">
    <property type="protein sequence ID" value="MFC4674035.1"/>
    <property type="molecule type" value="Genomic_DNA"/>
</dbReference>
<evidence type="ECO:0000256" key="1">
    <source>
        <dbReference type="SAM" id="MobiDB-lite"/>
    </source>
</evidence>
<sequence length="191" mass="21473">MGKFSLYNIPLRGLSEGKHEFRYDLDKSFFALIDDGTADVKKGDLKVVVSLKKTSVTFELNFDITGTVHVPCDRCLDDISLDVDTKNKLIVKFGKEYSEESDEIVIIPEEDGEINIAWFLYEFIVLSLPAKKVHPPGTCNKAMSSKLNKHRAKSADDDLDDDSDDDISLDDDDSFTDSRWDGLKDAPVDED</sequence>
<keyword evidence="3" id="KW-1185">Reference proteome</keyword>
<dbReference type="Proteomes" id="UP001596023">
    <property type="component" value="Unassembled WGS sequence"/>
</dbReference>
<feature type="compositionally biased region" description="Acidic residues" evidence="1">
    <location>
        <begin position="157"/>
        <end position="175"/>
    </location>
</feature>
<feature type="region of interest" description="Disordered" evidence="1">
    <location>
        <begin position="143"/>
        <end position="191"/>
    </location>
</feature>
<name>A0ABV9KUZ5_9BACT</name>
<reference evidence="3" key="1">
    <citation type="journal article" date="2019" name="Int. J. Syst. Evol. Microbiol.">
        <title>The Global Catalogue of Microorganisms (GCM) 10K type strain sequencing project: providing services to taxonomists for standard genome sequencing and annotation.</title>
        <authorList>
            <consortium name="The Broad Institute Genomics Platform"/>
            <consortium name="The Broad Institute Genome Sequencing Center for Infectious Disease"/>
            <person name="Wu L."/>
            <person name="Ma J."/>
        </authorList>
    </citation>
    <scope>NUCLEOTIDE SEQUENCE [LARGE SCALE GENOMIC DNA]</scope>
    <source>
        <strain evidence="3">CCUG 66188</strain>
    </source>
</reference>
<gene>
    <name evidence="2" type="ORF">ACFO6W_10040</name>
</gene>
<dbReference type="RefSeq" id="WP_379995905.1">
    <property type="nucleotide sequence ID" value="NZ_JBHSGN010000064.1"/>
</dbReference>
<comment type="caution">
    <text evidence="2">The sequence shown here is derived from an EMBL/GenBank/DDBJ whole genome shotgun (WGS) entry which is preliminary data.</text>
</comment>
<protein>
    <submittedName>
        <fullName evidence="2">YceD family protein</fullName>
    </submittedName>
</protein>
<accession>A0ABV9KUZ5</accession>
<proteinExistence type="predicted"/>
<organism evidence="2 3">
    <name type="scientific">Dysgonomonas termitidis</name>
    <dbReference type="NCBI Taxonomy" id="1516126"/>
    <lineage>
        <taxon>Bacteria</taxon>
        <taxon>Pseudomonadati</taxon>
        <taxon>Bacteroidota</taxon>
        <taxon>Bacteroidia</taxon>
        <taxon>Bacteroidales</taxon>
        <taxon>Dysgonomonadaceae</taxon>
        <taxon>Dysgonomonas</taxon>
    </lineage>
</organism>